<keyword evidence="1" id="KW-1185">Reference proteome</keyword>
<reference evidence="2" key="1">
    <citation type="submission" date="2016-11" db="UniProtKB">
        <authorList>
            <consortium name="WormBaseParasite"/>
        </authorList>
    </citation>
    <scope>IDENTIFICATION</scope>
</reference>
<dbReference type="Proteomes" id="UP000095287">
    <property type="component" value="Unplaced"/>
</dbReference>
<protein>
    <submittedName>
        <fullName evidence="2">AMP-binding domain-containing protein</fullName>
    </submittedName>
</protein>
<organism evidence="1 2">
    <name type="scientific">Steinernema glaseri</name>
    <dbReference type="NCBI Taxonomy" id="37863"/>
    <lineage>
        <taxon>Eukaryota</taxon>
        <taxon>Metazoa</taxon>
        <taxon>Ecdysozoa</taxon>
        <taxon>Nematoda</taxon>
        <taxon>Chromadorea</taxon>
        <taxon>Rhabditida</taxon>
        <taxon>Tylenchina</taxon>
        <taxon>Panagrolaimomorpha</taxon>
        <taxon>Strongyloidoidea</taxon>
        <taxon>Steinernematidae</taxon>
        <taxon>Steinernema</taxon>
    </lineage>
</organism>
<dbReference type="Gene3D" id="3.40.50.980">
    <property type="match status" value="1"/>
</dbReference>
<proteinExistence type="predicted"/>
<evidence type="ECO:0000313" key="2">
    <source>
        <dbReference type="WBParaSite" id="L893_g9932.t1"/>
    </source>
</evidence>
<dbReference type="WBParaSite" id="L893_g9932.t1">
    <property type="protein sequence ID" value="L893_g9932.t1"/>
    <property type="gene ID" value="L893_g9932"/>
</dbReference>
<dbReference type="AlphaFoldDB" id="A0A1I8AWD6"/>
<sequence>MLATSVQASSICATWACSHAWACLPPSGRPVMSPELQHFEQVLRRHAEHTPNAIALWGDQLKLDYATLQAEVQYRQQRLRDESARVVALALDNGVEAMLWDLAL</sequence>
<accession>A0A1I8AWD6</accession>
<evidence type="ECO:0000313" key="1">
    <source>
        <dbReference type="Proteomes" id="UP000095287"/>
    </source>
</evidence>
<dbReference type="SUPFAM" id="SSF56801">
    <property type="entry name" value="Acetyl-CoA synthetase-like"/>
    <property type="match status" value="1"/>
</dbReference>
<name>A0A1I8AWD6_9BILA</name>